<gene>
    <name evidence="3" type="ORF">GCM10007964_16380</name>
</gene>
<keyword evidence="2" id="KW-1133">Transmembrane helix</keyword>
<comment type="caution">
    <text evidence="3">The sequence shown here is derived from an EMBL/GenBank/DDBJ whole genome shotgun (WGS) entry which is preliminary data.</text>
</comment>
<feature type="region of interest" description="Disordered" evidence="1">
    <location>
        <begin position="139"/>
        <end position="178"/>
    </location>
</feature>
<evidence type="ECO:0000313" key="4">
    <source>
        <dbReference type="Proteomes" id="UP000645217"/>
    </source>
</evidence>
<accession>A0A917VFV0</accession>
<dbReference type="EMBL" id="BMNT01000007">
    <property type="protein sequence ID" value="GGK74261.1"/>
    <property type="molecule type" value="Genomic_DNA"/>
</dbReference>
<feature type="compositionally biased region" description="Polar residues" evidence="1">
    <location>
        <begin position="139"/>
        <end position="155"/>
    </location>
</feature>
<evidence type="ECO:0000313" key="3">
    <source>
        <dbReference type="EMBL" id="GGK74261.1"/>
    </source>
</evidence>
<evidence type="ECO:0000256" key="1">
    <source>
        <dbReference type="SAM" id="MobiDB-lite"/>
    </source>
</evidence>
<organism evidence="3 4">
    <name type="scientific">Sphaerisporangium melleum</name>
    <dbReference type="NCBI Taxonomy" id="321316"/>
    <lineage>
        <taxon>Bacteria</taxon>
        <taxon>Bacillati</taxon>
        <taxon>Actinomycetota</taxon>
        <taxon>Actinomycetes</taxon>
        <taxon>Streptosporangiales</taxon>
        <taxon>Streptosporangiaceae</taxon>
        <taxon>Sphaerisporangium</taxon>
    </lineage>
</organism>
<name>A0A917VFV0_9ACTN</name>
<keyword evidence="2" id="KW-0472">Membrane</keyword>
<dbReference type="AlphaFoldDB" id="A0A917VFV0"/>
<feature type="compositionally biased region" description="Gly residues" evidence="1">
    <location>
        <begin position="165"/>
        <end position="176"/>
    </location>
</feature>
<feature type="region of interest" description="Disordered" evidence="1">
    <location>
        <begin position="196"/>
        <end position="215"/>
    </location>
</feature>
<proteinExistence type="predicted"/>
<sequence>MARMPEGRRGAQAPSVTACVPVPPAADQVQMIMAREGRMARFVAGSRFDRLLATGVLIAAGWLLGLVLGVFFAGPAAADGHGPAGQVAAIEADALGPPDAAASRRAPSASDGATGPAYAGGFPTVSVDAGAMAGRTVDGLTSQSKPVSPRPSTADHSAGANGIVPRGGSGPFGPGLGDVARPVFDPRFVVAPADPASVATPVVRAAADDPSFSPD</sequence>
<reference evidence="3" key="1">
    <citation type="journal article" date="2014" name="Int. J. Syst. Evol. Microbiol.">
        <title>Complete genome sequence of Corynebacterium casei LMG S-19264T (=DSM 44701T), isolated from a smear-ripened cheese.</title>
        <authorList>
            <consortium name="US DOE Joint Genome Institute (JGI-PGF)"/>
            <person name="Walter F."/>
            <person name="Albersmeier A."/>
            <person name="Kalinowski J."/>
            <person name="Ruckert C."/>
        </authorList>
    </citation>
    <scope>NUCLEOTIDE SEQUENCE</scope>
    <source>
        <strain evidence="3">JCM 13064</strain>
    </source>
</reference>
<feature type="transmembrane region" description="Helical" evidence="2">
    <location>
        <begin position="51"/>
        <end position="73"/>
    </location>
</feature>
<evidence type="ECO:0000256" key="2">
    <source>
        <dbReference type="SAM" id="Phobius"/>
    </source>
</evidence>
<reference evidence="3" key="2">
    <citation type="submission" date="2020-09" db="EMBL/GenBank/DDBJ databases">
        <authorList>
            <person name="Sun Q."/>
            <person name="Ohkuma M."/>
        </authorList>
    </citation>
    <scope>NUCLEOTIDE SEQUENCE</scope>
    <source>
        <strain evidence="3">JCM 13064</strain>
    </source>
</reference>
<protein>
    <submittedName>
        <fullName evidence="3">Uncharacterized protein</fullName>
    </submittedName>
</protein>
<keyword evidence="2" id="KW-0812">Transmembrane</keyword>
<dbReference type="Proteomes" id="UP000645217">
    <property type="component" value="Unassembled WGS sequence"/>
</dbReference>
<keyword evidence="4" id="KW-1185">Reference proteome</keyword>